<dbReference type="SMART" id="SM00320">
    <property type="entry name" value="WD40"/>
    <property type="match status" value="4"/>
</dbReference>
<feature type="repeat" description="WD" evidence="4">
    <location>
        <begin position="165"/>
        <end position="207"/>
    </location>
</feature>
<feature type="coiled-coil region" evidence="6">
    <location>
        <begin position="548"/>
        <end position="575"/>
    </location>
</feature>
<dbReference type="Pfam" id="PF12894">
    <property type="entry name" value="ANAPC4_WD40"/>
    <property type="match status" value="1"/>
</dbReference>
<dbReference type="OrthoDB" id="1850764at2759"/>
<dbReference type="InterPro" id="IPR015048">
    <property type="entry name" value="DUF1899"/>
</dbReference>
<keyword evidence="2 5" id="KW-0677">Repeat</keyword>
<feature type="domain" description="DUF1899" evidence="7">
    <location>
        <begin position="95"/>
        <end position="156"/>
    </location>
</feature>
<organism evidence="8 9">
    <name type="scientific">Trypanosoma cruzi marinkellei</name>
    <dbReference type="NCBI Taxonomy" id="85056"/>
    <lineage>
        <taxon>Eukaryota</taxon>
        <taxon>Discoba</taxon>
        <taxon>Euglenozoa</taxon>
        <taxon>Kinetoplastea</taxon>
        <taxon>Metakinetoplastina</taxon>
        <taxon>Trypanosomatida</taxon>
        <taxon>Trypanosomatidae</taxon>
        <taxon>Trypanosoma</taxon>
        <taxon>Schizotrypanum</taxon>
    </lineage>
</organism>
<evidence type="ECO:0000256" key="5">
    <source>
        <dbReference type="RuleBase" id="RU280818"/>
    </source>
</evidence>
<dbReference type="InterPro" id="IPR015943">
    <property type="entry name" value="WD40/YVTN_repeat-like_dom_sf"/>
</dbReference>
<keyword evidence="1 4" id="KW-0853">WD repeat</keyword>
<name>K2NCR4_TRYCR</name>
<feature type="repeat" description="WD" evidence="4">
    <location>
        <begin position="215"/>
        <end position="257"/>
    </location>
</feature>
<dbReference type="InterPro" id="IPR015505">
    <property type="entry name" value="Coronin"/>
</dbReference>
<dbReference type="GO" id="GO:0005840">
    <property type="term" value="C:ribosome"/>
    <property type="evidence" value="ECO:0007669"/>
    <property type="project" value="UniProtKB-KW"/>
</dbReference>
<dbReference type="GO" id="GO:0051015">
    <property type="term" value="F:actin filament binding"/>
    <property type="evidence" value="ECO:0007669"/>
    <property type="project" value="TreeGrafter"/>
</dbReference>
<dbReference type="Pfam" id="PF16300">
    <property type="entry name" value="WD40_4"/>
    <property type="match status" value="1"/>
</dbReference>
<accession>K2NCR4</accession>
<dbReference type="InterPro" id="IPR001680">
    <property type="entry name" value="WD40_rpt"/>
</dbReference>
<dbReference type="GO" id="GO:0007015">
    <property type="term" value="P:actin filament organization"/>
    <property type="evidence" value="ECO:0007669"/>
    <property type="project" value="TreeGrafter"/>
</dbReference>
<comment type="similarity">
    <text evidence="5">Belongs to the WD repeat coronin family.</text>
</comment>
<dbReference type="Pfam" id="PF08953">
    <property type="entry name" value="DUF1899"/>
    <property type="match status" value="1"/>
</dbReference>
<evidence type="ECO:0000313" key="8">
    <source>
        <dbReference type="EMBL" id="EKF26867.1"/>
    </source>
</evidence>
<keyword evidence="3" id="KW-0687">Ribonucleoprotein</keyword>
<reference evidence="8 9" key="1">
    <citation type="journal article" date="2012" name="BMC Genomics">
        <title>Comparative genomic analysis of human infective Trypanosoma cruzi lineages with the bat-restricted subspecies T. cruzi marinkellei.</title>
        <authorList>
            <person name="Franzen O."/>
            <person name="Talavera-Lopez C."/>
            <person name="Ochaya S."/>
            <person name="Butler C.E."/>
            <person name="Messenger L.A."/>
            <person name="Lewis M.D."/>
            <person name="Llewellyn M.S."/>
            <person name="Marinkelle C.J."/>
            <person name="Tyler K.M."/>
            <person name="Miles M.A."/>
            <person name="Andersson B."/>
        </authorList>
    </citation>
    <scope>NUCLEOTIDE SEQUENCE [LARGE SCALE GENOMIC DNA]</scope>
    <source>
        <strain evidence="8 9">B7</strain>
    </source>
</reference>
<protein>
    <recommendedName>
        <fullName evidence="5">Coronin</fullName>
    </recommendedName>
</protein>
<dbReference type="Pfam" id="PF00400">
    <property type="entry name" value="WD40"/>
    <property type="match status" value="1"/>
</dbReference>
<gene>
    <name evidence="8" type="ORF">MOQ_009425</name>
</gene>
<proteinExistence type="inferred from homology"/>
<comment type="caution">
    <text evidence="8">The sequence shown here is derived from an EMBL/GenBank/DDBJ whole genome shotgun (WGS) entry which is preliminary data.</text>
</comment>
<sequence>MCVYFAPFILNIGRVCIAPAVMKKKEKISGPFFLPFFLFPLSFPCGRVLHAVTCVCSTSTHAHIVTHSDTHSHTHVNARALTLTPPSTKKRIKPMTISRFRHTQSVPARHDRHFMNVNPSGAIWDCSNMIACNDCFLAVPWAQNGSTAVLRHTDYGKVASSLPILSGQEGPVIDLAFNPFDPTKLFTASEDGTIMGWDIPEEGLTQSTSDHIVHLQGHTKKVGIVNFHPSAMNVLASAGADMVVNVWDVNTGKAGEVLKCHTDQIMSLEWNLDGSLLCSTSKDKKVNIMDPRRGDIVASGSAHQGGKTQRCLWAKRQNLIVTVGFSKAQSRQVMLWDARDMASPVHTEDIDQFSSLILPFFDEDTNILYIGGRGDGSIRFFELVDGRLVPCSSYDSVEAHKGLCMFPKWSLDTRQCEIARFYALTPRSIYPIQMLLPRRLADSDFQVDVYPPSFADVPAITAEAYFSGGNSEPLVTDMHAVFNGTEREAMRAAALTPSGKKRHQGVTSAITNFFDTNPSKYTDPMKIGMGYTEEGRDGGIIDERLGKLAALALELQKQEEDLKRCQEEVEKKRQIVMETVEKIRDIALGHTF</sequence>
<keyword evidence="9" id="KW-1185">Reference proteome</keyword>
<dbReference type="AlphaFoldDB" id="K2NCR4"/>
<evidence type="ECO:0000256" key="3">
    <source>
        <dbReference type="ARBA" id="ARBA00022980"/>
    </source>
</evidence>
<evidence type="ECO:0000259" key="7">
    <source>
        <dbReference type="SMART" id="SM01166"/>
    </source>
</evidence>
<dbReference type="Gene3D" id="2.130.10.10">
    <property type="entry name" value="YVTN repeat-like/Quinoprotein amine dehydrogenase"/>
    <property type="match status" value="1"/>
</dbReference>
<dbReference type="SMART" id="SM01167">
    <property type="entry name" value="DUF1900"/>
    <property type="match status" value="1"/>
</dbReference>
<dbReference type="SMART" id="SM01166">
    <property type="entry name" value="DUF1899"/>
    <property type="match status" value="1"/>
</dbReference>
<keyword evidence="6" id="KW-0175">Coiled coil</keyword>
<evidence type="ECO:0000313" key="9">
    <source>
        <dbReference type="Proteomes" id="UP000007350"/>
    </source>
</evidence>
<evidence type="ECO:0000256" key="2">
    <source>
        <dbReference type="ARBA" id="ARBA00022737"/>
    </source>
</evidence>
<dbReference type="Proteomes" id="UP000007350">
    <property type="component" value="Unassembled WGS sequence"/>
</dbReference>
<dbReference type="InterPro" id="IPR019775">
    <property type="entry name" value="WD40_repeat_CS"/>
</dbReference>
<dbReference type="PANTHER" id="PTHR10856:SF0">
    <property type="entry name" value="CORONIN"/>
    <property type="match status" value="1"/>
</dbReference>
<dbReference type="EMBL" id="AHKC01019734">
    <property type="protein sequence ID" value="EKF26867.1"/>
    <property type="molecule type" value="Genomic_DNA"/>
</dbReference>
<dbReference type="PROSITE" id="PS00678">
    <property type="entry name" value="WD_REPEATS_1"/>
    <property type="match status" value="2"/>
</dbReference>
<feature type="repeat" description="WD" evidence="4">
    <location>
        <begin position="258"/>
        <end position="299"/>
    </location>
</feature>
<evidence type="ECO:0000256" key="4">
    <source>
        <dbReference type="PROSITE-ProRule" id="PRU00221"/>
    </source>
</evidence>
<dbReference type="SUPFAM" id="SSF50978">
    <property type="entry name" value="WD40 repeat-like"/>
    <property type="match status" value="1"/>
</dbReference>
<dbReference type="PROSITE" id="PS50082">
    <property type="entry name" value="WD_REPEATS_2"/>
    <property type="match status" value="3"/>
</dbReference>
<evidence type="ECO:0000256" key="1">
    <source>
        <dbReference type="ARBA" id="ARBA00022574"/>
    </source>
</evidence>
<dbReference type="PANTHER" id="PTHR10856">
    <property type="entry name" value="CORONIN"/>
    <property type="match status" value="1"/>
</dbReference>
<dbReference type="InterPro" id="IPR024977">
    <property type="entry name" value="Apc4-like_WD40_dom"/>
</dbReference>
<dbReference type="InterPro" id="IPR036322">
    <property type="entry name" value="WD40_repeat_dom_sf"/>
</dbReference>
<keyword evidence="3" id="KW-0689">Ribosomal protein</keyword>
<evidence type="ECO:0000256" key="6">
    <source>
        <dbReference type="SAM" id="Coils"/>
    </source>
</evidence>
<dbReference type="PROSITE" id="PS50294">
    <property type="entry name" value="WD_REPEATS_REGION"/>
    <property type="match status" value="2"/>
</dbReference>